<dbReference type="WBParaSite" id="ALUE_0000143201-mRNA-1">
    <property type="protein sequence ID" value="ALUE_0000143201-mRNA-1"/>
    <property type="gene ID" value="ALUE_0000143201"/>
</dbReference>
<sequence length="33" mass="4095">MFHILVDHPVWFGYLQLWQMLELQLGIRYLCKC</sequence>
<proteinExistence type="predicted"/>
<evidence type="ECO:0000313" key="1">
    <source>
        <dbReference type="Proteomes" id="UP000036681"/>
    </source>
</evidence>
<dbReference type="Proteomes" id="UP000036681">
    <property type="component" value="Unplaced"/>
</dbReference>
<evidence type="ECO:0000313" key="2">
    <source>
        <dbReference type="WBParaSite" id="ALUE_0000143201-mRNA-1"/>
    </source>
</evidence>
<reference evidence="2" key="1">
    <citation type="submission" date="2017-02" db="UniProtKB">
        <authorList>
            <consortium name="WormBaseParasite"/>
        </authorList>
    </citation>
    <scope>IDENTIFICATION</scope>
</reference>
<organism evidence="1 2">
    <name type="scientific">Ascaris lumbricoides</name>
    <name type="common">Giant roundworm</name>
    <dbReference type="NCBI Taxonomy" id="6252"/>
    <lineage>
        <taxon>Eukaryota</taxon>
        <taxon>Metazoa</taxon>
        <taxon>Ecdysozoa</taxon>
        <taxon>Nematoda</taxon>
        <taxon>Chromadorea</taxon>
        <taxon>Rhabditida</taxon>
        <taxon>Spirurina</taxon>
        <taxon>Ascaridomorpha</taxon>
        <taxon>Ascaridoidea</taxon>
        <taxon>Ascarididae</taxon>
        <taxon>Ascaris</taxon>
    </lineage>
</organism>
<dbReference type="AlphaFoldDB" id="A0A0M3HIT7"/>
<keyword evidence="1" id="KW-1185">Reference proteome</keyword>
<accession>A0A0M3HIT7</accession>
<protein>
    <submittedName>
        <fullName evidence="2">Uncharacterized protein</fullName>
    </submittedName>
</protein>
<name>A0A0M3HIT7_ASCLU</name>